<evidence type="ECO:0000259" key="3">
    <source>
        <dbReference type="Pfam" id="PF20072"/>
    </source>
</evidence>
<dbReference type="AlphaFoldDB" id="A0A7C9RD85"/>
<comment type="caution">
    <text evidence="4">The sequence shown here is derived from an EMBL/GenBank/DDBJ whole genome shotgun (WGS) entry which is preliminary data.</text>
</comment>
<feature type="region of interest" description="Disordered" evidence="1">
    <location>
        <begin position="109"/>
        <end position="130"/>
    </location>
</feature>
<accession>A0A7C9RD85</accession>
<evidence type="ECO:0000256" key="2">
    <source>
        <dbReference type="SAM" id="Phobius"/>
    </source>
</evidence>
<dbReference type="EMBL" id="JAAMRR010000172">
    <property type="protein sequence ID" value="NGX94297.1"/>
    <property type="molecule type" value="Genomic_DNA"/>
</dbReference>
<protein>
    <submittedName>
        <fullName evidence="4">Chemotaxis protein</fullName>
    </submittedName>
</protein>
<keyword evidence="2" id="KW-0472">Membrane</keyword>
<feature type="compositionally biased region" description="Low complexity" evidence="1">
    <location>
        <begin position="109"/>
        <end position="126"/>
    </location>
</feature>
<dbReference type="InterPro" id="IPR045531">
    <property type="entry name" value="DUF6468"/>
</dbReference>
<feature type="domain" description="DUF6468" evidence="3">
    <location>
        <begin position="34"/>
        <end position="109"/>
    </location>
</feature>
<name>A0A7C9RD85_9BRAD</name>
<evidence type="ECO:0000256" key="1">
    <source>
        <dbReference type="SAM" id="MobiDB-lite"/>
    </source>
</evidence>
<proteinExistence type="predicted"/>
<organism evidence="4 5">
    <name type="scientific">Candidatus Afipia apatlaquensis</name>
    <dbReference type="NCBI Taxonomy" id="2712852"/>
    <lineage>
        <taxon>Bacteria</taxon>
        <taxon>Pseudomonadati</taxon>
        <taxon>Pseudomonadota</taxon>
        <taxon>Alphaproteobacteria</taxon>
        <taxon>Hyphomicrobiales</taxon>
        <taxon>Nitrobacteraceae</taxon>
        <taxon>Afipia</taxon>
    </lineage>
</organism>
<keyword evidence="2" id="KW-0812">Transmembrane</keyword>
<gene>
    <name evidence="4" type="ORF">G4V63_03370</name>
</gene>
<keyword evidence="2" id="KW-1133">Transmembrane helix</keyword>
<evidence type="ECO:0000313" key="5">
    <source>
        <dbReference type="Proteomes" id="UP000480266"/>
    </source>
</evidence>
<keyword evidence="5" id="KW-1185">Reference proteome</keyword>
<feature type="transmembrane region" description="Helical" evidence="2">
    <location>
        <begin position="6"/>
        <end position="26"/>
    </location>
</feature>
<dbReference type="Proteomes" id="UP000480266">
    <property type="component" value="Unassembled WGS sequence"/>
</dbReference>
<evidence type="ECO:0000313" key="4">
    <source>
        <dbReference type="EMBL" id="NGX94297.1"/>
    </source>
</evidence>
<dbReference type="Pfam" id="PF20072">
    <property type="entry name" value="DUF6468"/>
    <property type="match status" value="1"/>
</dbReference>
<reference evidence="4" key="1">
    <citation type="submission" date="2020-02" db="EMBL/GenBank/DDBJ databases">
        <title>Draft genome sequence of Candidatus Afipia apatlaquensis IBT-C3, a potential strain for decolorization of textile dyes.</title>
        <authorList>
            <person name="Sanchez-Reyes A."/>
            <person name="Breton-Deval L."/>
            <person name="Mangelson H."/>
            <person name="Sanchez-Flores A."/>
        </authorList>
    </citation>
    <scope>NUCLEOTIDE SEQUENCE [LARGE SCALE GENOMIC DNA]</scope>
    <source>
        <strain evidence="4">IBT-C3</strain>
    </source>
</reference>
<sequence>MSHSFGLVIESLVAVLLLLTIGYCMLLNRRLKRLRADEQSMRGMIAELITATEIAERAIGGLKVTVRECDENLGAQLNAGTALSAKLSKQVMAGEAILNRLTQIALAARPSTPEPEAAAEAEAPAAHKPSNAKTLLAAAQAFSERRRATGLAA</sequence>